<comment type="caution">
    <text evidence="2">The sequence shown here is derived from an EMBL/GenBank/DDBJ whole genome shotgun (WGS) entry which is preliminary data.</text>
</comment>
<dbReference type="InterPro" id="IPR016181">
    <property type="entry name" value="Acyl_CoA_acyltransferase"/>
</dbReference>
<dbReference type="AlphaFoldDB" id="A0A5M8P0Q5"/>
<dbReference type="PROSITE" id="PS51186">
    <property type="entry name" value="GNAT"/>
    <property type="match status" value="1"/>
</dbReference>
<evidence type="ECO:0000259" key="1">
    <source>
        <dbReference type="PROSITE" id="PS51186"/>
    </source>
</evidence>
<evidence type="ECO:0000313" key="3">
    <source>
        <dbReference type="Proteomes" id="UP000324575"/>
    </source>
</evidence>
<dbReference type="EMBL" id="SNRX01000011">
    <property type="protein sequence ID" value="KAA6302017.1"/>
    <property type="molecule type" value="Genomic_DNA"/>
</dbReference>
<organism evidence="2 3">
    <name type="scientific">Candidatus Ordinivivax streblomastigis</name>
    <dbReference type="NCBI Taxonomy" id="2540710"/>
    <lineage>
        <taxon>Bacteria</taxon>
        <taxon>Pseudomonadati</taxon>
        <taxon>Bacteroidota</taxon>
        <taxon>Bacteroidia</taxon>
        <taxon>Bacteroidales</taxon>
        <taxon>Candidatus Ordinivivax</taxon>
    </lineage>
</organism>
<dbReference type="EC" id="2.3.1.57" evidence="2"/>
<dbReference type="InterPro" id="IPR051908">
    <property type="entry name" value="Ribosomal_N-acetyltransferase"/>
</dbReference>
<keyword evidence="2" id="KW-0012">Acyltransferase</keyword>
<dbReference type="SUPFAM" id="SSF55729">
    <property type="entry name" value="Acyl-CoA N-acyltransferases (Nat)"/>
    <property type="match status" value="1"/>
</dbReference>
<dbReference type="GO" id="GO:1990189">
    <property type="term" value="F:protein N-terminal-serine acetyltransferase activity"/>
    <property type="evidence" value="ECO:0007669"/>
    <property type="project" value="TreeGrafter"/>
</dbReference>
<keyword evidence="2" id="KW-0808">Transferase</keyword>
<dbReference type="GO" id="GO:0008999">
    <property type="term" value="F:protein-N-terminal-alanine acetyltransferase activity"/>
    <property type="evidence" value="ECO:0007669"/>
    <property type="project" value="TreeGrafter"/>
</dbReference>
<reference evidence="2 3" key="1">
    <citation type="submission" date="2019-03" db="EMBL/GenBank/DDBJ databases">
        <title>Single cell metagenomics reveals metabolic interactions within the superorganism composed of flagellate Streblomastix strix and complex community of Bacteroidetes bacteria on its surface.</title>
        <authorList>
            <person name="Treitli S.C."/>
            <person name="Kolisko M."/>
            <person name="Husnik F."/>
            <person name="Keeling P."/>
            <person name="Hampl V."/>
        </authorList>
    </citation>
    <scope>NUCLEOTIDE SEQUENCE [LARGE SCALE GENOMIC DNA]</scope>
    <source>
        <strain evidence="2">St1</strain>
    </source>
</reference>
<dbReference type="Pfam" id="PF13302">
    <property type="entry name" value="Acetyltransf_3"/>
    <property type="match status" value="1"/>
</dbReference>
<feature type="domain" description="N-acetyltransferase" evidence="1">
    <location>
        <begin position="9"/>
        <end position="171"/>
    </location>
</feature>
<dbReference type="GO" id="GO:0005737">
    <property type="term" value="C:cytoplasm"/>
    <property type="evidence" value="ECO:0007669"/>
    <property type="project" value="TreeGrafter"/>
</dbReference>
<dbReference type="Gene3D" id="3.40.630.30">
    <property type="match status" value="1"/>
</dbReference>
<accession>A0A5M8P0Q5</accession>
<dbReference type="Proteomes" id="UP000324575">
    <property type="component" value="Unassembled WGS sequence"/>
</dbReference>
<name>A0A5M8P0Q5_9BACT</name>
<proteinExistence type="predicted"/>
<sequence length="179" mass="20665">MALLENQDIRLRALEPEDLDKLYQWENDTELWQYGSTLAPYSRFALRDYLANTLSQTLVESRQLRLMIVEKATNQTIGTIDLFDIDPINGRAGIGILLDKNYHRRGWALQSLQLMKGYAVRTLLLQQLYAYVPQANVPSYRLFLKSGFVQSGMLQSWLKTADGLEDVFLMQWLGWADIS</sequence>
<protein>
    <submittedName>
        <fullName evidence="2">Diamine N-acetyltransferase</fullName>
        <ecNumber evidence="2">2.3.1.57</ecNumber>
    </submittedName>
</protein>
<gene>
    <name evidence="2" type="ORF">EZS26_001833</name>
</gene>
<evidence type="ECO:0000313" key="2">
    <source>
        <dbReference type="EMBL" id="KAA6302017.1"/>
    </source>
</evidence>
<dbReference type="InterPro" id="IPR000182">
    <property type="entry name" value="GNAT_dom"/>
</dbReference>
<dbReference type="GO" id="GO:0004145">
    <property type="term" value="F:diamine N-acetyltransferase activity"/>
    <property type="evidence" value="ECO:0007669"/>
    <property type="project" value="UniProtKB-EC"/>
</dbReference>
<dbReference type="PANTHER" id="PTHR43441">
    <property type="entry name" value="RIBOSOMAL-PROTEIN-SERINE ACETYLTRANSFERASE"/>
    <property type="match status" value="1"/>
</dbReference>
<dbReference type="PANTHER" id="PTHR43441:SF11">
    <property type="entry name" value="RIBOSOMAL-PROTEIN-SERINE ACETYLTRANSFERASE"/>
    <property type="match status" value="1"/>
</dbReference>